<dbReference type="InterPro" id="IPR055217">
    <property type="entry name" value="TPR_EMC2"/>
</dbReference>
<dbReference type="PROSITE" id="PS50082">
    <property type="entry name" value="WD_REPEATS_2"/>
    <property type="match status" value="1"/>
</dbReference>
<dbReference type="PROSITE" id="PS50294">
    <property type="entry name" value="WD_REPEATS_REGION"/>
    <property type="match status" value="1"/>
</dbReference>
<dbReference type="SUPFAM" id="SSF81383">
    <property type="entry name" value="F-box domain"/>
    <property type="match status" value="1"/>
</dbReference>
<keyword evidence="1" id="KW-0853">WD repeat</keyword>
<dbReference type="Pfam" id="PF00675">
    <property type="entry name" value="Peptidase_M16"/>
    <property type="match status" value="1"/>
</dbReference>
<dbReference type="InterPro" id="IPR011990">
    <property type="entry name" value="TPR-like_helical_dom_sf"/>
</dbReference>
<dbReference type="SUPFAM" id="SSF50998">
    <property type="entry name" value="Quinoprotein alcohol dehydrogenase-like"/>
    <property type="match status" value="1"/>
</dbReference>
<dbReference type="GO" id="GO:0019005">
    <property type="term" value="C:SCF ubiquitin ligase complex"/>
    <property type="evidence" value="ECO:0007669"/>
    <property type="project" value="InterPro"/>
</dbReference>
<sequence length="1062" mass="119621">MAQMPKLQDSPDDNTVSYGLWPYLPDPVLLEIFEHLSFRDLGRVAQTCQAWRNAAGDEAVWRKRLQRDFHVSKRVSLPPGARSWKKEYKRLFYNVPIVETEMLSEHCHQVLHVSFSHDGKLFATCSKDGSVLVWGASYPSRIRYHKDMRQYGWKYTQFSQFNENDTLLLVSGVQSSENTTGEIAIFSLEGSLQLQCRVENRPYDVFGTWYSEEFFISGDLKALAQLVTASILWLTKASQEIDSEHKAVMNRLFHFRNKNGSTIRTVMIAKCLGSEKDIQKSYGDGTSGNSQKHLPSTQKKSSEVLFLLENSSQATALRGKAPEASAQSQEEDVGVADAASINYTQEYRNAQILSILRSQGVHWINTSEPDPNFKALDPREKYLIYTTGSKTYTPHQIGLKRIKPFAFVDRFDVGETLRERVAEKKERERLQAAAEAEADPPLPSWLDSCPYLFHEPDHMIDFHGHIIGMALSPDHRYLYVNVRPWPEGYTITNPPDPPPIAQEIDLHVIDLVTLTEVGKMLRSHRAYTPNEECFFIFLDVTHQYVASGAEDKHGYLWDRHYGISLGKYPHRDVVNCVAFSPQDTELLVTASDDYTLKIAVDCDEDEGDPCGKITKQRRVIHNFQPVIWEGGTDGGCDGGETKKLSHMKAIGLPAGRESLLPPGLNPNLMFRAANSYEAPPETLDCGRIELADDCLTILSVQFPSSLRIRKLRAMKLEAQEKYTEALELYNTIIEQDDTNSSARKRKVAVLKAQGKNTDAIRELTEYLKKFMGDQEAWMELCELYLKEFDYGKAAFCMEELLLHSPHNHLYHQKYADIRYTMGGVDNLEMARAYYSQALKLHKESLRALYGLMLTCSQIAHSTKVPSAKKKECAKLAGWARDQIQHIHGQTVSKSTDVSAEQVSNPTPTLEALMSSLSVTRAMMLVSDVNSEGLQKVGNFSLTLATFVDDHIPVKIYKSEKTGLSVALSQAESPLVKGFLSVVTEASDDDGLPHTLEHLTFLGSKKYPYKGLLDLLANRCLASGTNAWTEVDHTAYTYATAGSEGFINLLPIYLDHLFDPSLT</sequence>
<dbReference type="Gene3D" id="1.25.40.10">
    <property type="entry name" value="Tetratricopeptide repeat domain"/>
    <property type="match status" value="1"/>
</dbReference>
<gene>
    <name evidence="3" type="ORF">DSTB1V02_LOCUS3308</name>
</gene>
<evidence type="ECO:0000313" key="4">
    <source>
        <dbReference type="Proteomes" id="UP000677054"/>
    </source>
</evidence>
<dbReference type="Gene3D" id="2.130.10.10">
    <property type="entry name" value="YVTN repeat-like/Quinoprotein amine dehydrogenase"/>
    <property type="match status" value="2"/>
</dbReference>
<dbReference type="InterPro" id="IPR036047">
    <property type="entry name" value="F-box-like_dom_sf"/>
</dbReference>
<dbReference type="Pfam" id="PF22890">
    <property type="entry name" value="TPR_EMC2"/>
    <property type="match status" value="1"/>
</dbReference>
<dbReference type="PROSITE" id="PS50181">
    <property type="entry name" value="FBOX"/>
    <property type="match status" value="1"/>
</dbReference>
<dbReference type="SMART" id="SM00256">
    <property type="entry name" value="FBOX"/>
    <property type="match status" value="1"/>
</dbReference>
<dbReference type="EMBL" id="CAJPEV010000422">
    <property type="protein sequence ID" value="CAG0885108.1"/>
    <property type="molecule type" value="Genomic_DNA"/>
</dbReference>
<dbReference type="EMBL" id="LR899939">
    <property type="protein sequence ID" value="CAD7243384.1"/>
    <property type="molecule type" value="Genomic_DNA"/>
</dbReference>
<dbReference type="InterPro" id="IPR015943">
    <property type="entry name" value="WD40/YVTN_repeat-like_dom_sf"/>
</dbReference>
<proteinExistence type="predicted"/>
<dbReference type="InterPro" id="IPR001680">
    <property type="entry name" value="WD40_rpt"/>
</dbReference>
<dbReference type="AlphaFoldDB" id="A0A7R8X3K3"/>
<dbReference type="InterPro" id="IPR042508">
    <property type="entry name" value="FBXW5"/>
</dbReference>
<organism evidence="3">
    <name type="scientific">Darwinula stevensoni</name>
    <dbReference type="NCBI Taxonomy" id="69355"/>
    <lineage>
        <taxon>Eukaryota</taxon>
        <taxon>Metazoa</taxon>
        <taxon>Ecdysozoa</taxon>
        <taxon>Arthropoda</taxon>
        <taxon>Crustacea</taxon>
        <taxon>Oligostraca</taxon>
        <taxon>Ostracoda</taxon>
        <taxon>Podocopa</taxon>
        <taxon>Podocopida</taxon>
        <taxon>Darwinulocopina</taxon>
        <taxon>Darwinuloidea</taxon>
        <taxon>Darwinulidae</taxon>
        <taxon>Darwinula</taxon>
    </lineage>
</organism>
<accession>A0A7R8X3K3</accession>
<dbReference type="InterPro" id="IPR011765">
    <property type="entry name" value="Pept_M16_N"/>
</dbReference>
<dbReference type="Pfam" id="PF00400">
    <property type="entry name" value="WD40"/>
    <property type="match status" value="2"/>
</dbReference>
<feature type="domain" description="F-box" evidence="2">
    <location>
        <begin position="24"/>
        <end position="64"/>
    </location>
</feature>
<dbReference type="InterPro" id="IPR011249">
    <property type="entry name" value="Metalloenz_LuxS/M16"/>
</dbReference>
<dbReference type="Gene3D" id="1.20.1280.50">
    <property type="match status" value="1"/>
</dbReference>
<evidence type="ECO:0000259" key="2">
    <source>
        <dbReference type="PROSITE" id="PS50181"/>
    </source>
</evidence>
<reference evidence="3" key="1">
    <citation type="submission" date="2020-11" db="EMBL/GenBank/DDBJ databases">
        <authorList>
            <person name="Tran Van P."/>
        </authorList>
    </citation>
    <scope>NUCLEOTIDE SEQUENCE</scope>
</reference>
<dbReference type="InterPro" id="IPR001810">
    <property type="entry name" value="F-box_dom"/>
</dbReference>
<dbReference type="Pfam" id="PF12937">
    <property type="entry name" value="F-box-like"/>
    <property type="match status" value="1"/>
</dbReference>
<dbReference type="PANTHER" id="PTHR20995:SF17">
    <property type="entry name" value="F-BOX_WD REPEAT-CONTAINING PROTEIN 5"/>
    <property type="match status" value="1"/>
</dbReference>
<protein>
    <recommendedName>
        <fullName evidence="2">F-box domain-containing protein</fullName>
    </recommendedName>
</protein>
<dbReference type="PANTHER" id="PTHR20995">
    <property type="entry name" value="F-BOX/WD REPEAT-CONTAINING PROTEIN 5"/>
    <property type="match status" value="1"/>
</dbReference>
<keyword evidence="4" id="KW-1185">Reference proteome</keyword>
<feature type="repeat" description="WD" evidence="1">
    <location>
        <begin position="103"/>
        <end position="134"/>
    </location>
</feature>
<dbReference type="GO" id="GO:0080008">
    <property type="term" value="C:Cul4-RING E3 ubiquitin ligase complex"/>
    <property type="evidence" value="ECO:0007669"/>
    <property type="project" value="InterPro"/>
</dbReference>
<dbReference type="Gene3D" id="3.30.830.10">
    <property type="entry name" value="Metalloenzyme, LuxS/M16 peptidase-like"/>
    <property type="match status" value="1"/>
</dbReference>
<name>A0A7R8X3K3_9CRUS</name>
<dbReference type="Proteomes" id="UP000677054">
    <property type="component" value="Unassembled WGS sequence"/>
</dbReference>
<dbReference type="SMART" id="SM00320">
    <property type="entry name" value="WD40"/>
    <property type="match status" value="3"/>
</dbReference>
<dbReference type="InterPro" id="IPR011047">
    <property type="entry name" value="Quinoprotein_ADH-like_sf"/>
</dbReference>
<evidence type="ECO:0000313" key="3">
    <source>
        <dbReference type="EMBL" id="CAD7243384.1"/>
    </source>
</evidence>
<feature type="non-terminal residue" evidence="3">
    <location>
        <position position="1"/>
    </location>
</feature>
<evidence type="ECO:0000256" key="1">
    <source>
        <dbReference type="PROSITE-ProRule" id="PRU00221"/>
    </source>
</evidence>
<dbReference type="OrthoDB" id="192402at2759"/>
<dbReference type="GO" id="GO:0046872">
    <property type="term" value="F:metal ion binding"/>
    <property type="evidence" value="ECO:0007669"/>
    <property type="project" value="InterPro"/>
</dbReference>
<dbReference type="SUPFAM" id="SSF48452">
    <property type="entry name" value="TPR-like"/>
    <property type="match status" value="1"/>
</dbReference>
<dbReference type="SUPFAM" id="SSF63411">
    <property type="entry name" value="LuxS/MPP-like metallohydrolase"/>
    <property type="match status" value="1"/>
</dbReference>
<dbReference type="GO" id="GO:0016567">
    <property type="term" value="P:protein ubiquitination"/>
    <property type="evidence" value="ECO:0007669"/>
    <property type="project" value="InterPro"/>
</dbReference>